<sequence>MILVLGLLIVFALILVAQPWKRRDCRWRQDARKLADGRVLFTCVACGAELALPKGREPKHCLAGEN</sequence>
<dbReference type="RefSeq" id="WP_170207108.1">
    <property type="nucleotide sequence ID" value="NZ_VFPT01000001.1"/>
</dbReference>
<dbReference type="AlphaFoldDB" id="A0A543KEM8"/>
<comment type="caution">
    <text evidence="1">The sequence shown here is derived from an EMBL/GenBank/DDBJ whole genome shotgun (WGS) entry which is preliminary data.</text>
</comment>
<protein>
    <submittedName>
        <fullName evidence="1">Uncharacterized protein</fullName>
    </submittedName>
</protein>
<dbReference type="Proteomes" id="UP000320582">
    <property type="component" value="Unassembled WGS sequence"/>
</dbReference>
<organism evidence="1 2">
    <name type="scientific">Roseinatronobacter monicus</name>
    <dbReference type="NCBI Taxonomy" id="393481"/>
    <lineage>
        <taxon>Bacteria</taxon>
        <taxon>Pseudomonadati</taxon>
        <taxon>Pseudomonadota</taxon>
        <taxon>Alphaproteobacteria</taxon>
        <taxon>Rhodobacterales</taxon>
        <taxon>Paracoccaceae</taxon>
        <taxon>Roseinatronobacter</taxon>
    </lineage>
</organism>
<dbReference type="EMBL" id="VFPT01000001">
    <property type="protein sequence ID" value="TQM93539.1"/>
    <property type="molecule type" value="Genomic_DNA"/>
</dbReference>
<keyword evidence="2" id="KW-1185">Reference proteome</keyword>
<proteinExistence type="predicted"/>
<gene>
    <name evidence="1" type="ORF">BD293_2176</name>
</gene>
<evidence type="ECO:0000313" key="2">
    <source>
        <dbReference type="Proteomes" id="UP000320582"/>
    </source>
</evidence>
<accession>A0A543KEM8</accession>
<reference evidence="1 2" key="1">
    <citation type="submission" date="2019-06" db="EMBL/GenBank/DDBJ databases">
        <title>Genomic Encyclopedia of Archaeal and Bacterial Type Strains, Phase II (KMG-II): from individual species to whole genera.</title>
        <authorList>
            <person name="Goeker M."/>
        </authorList>
    </citation>
    <scope>NUCLEOTIDE SEQUENCE [LARGE SCALE GENOMIC DNA]</scope>
    <source>
        <strain evidence="1 2">DSM 18423</strain>
    </source>
</reference>
<name>A0A543KEM8_9RHOB</name>
<evidence type="ECO:0000313" key="1">
    <source>
        <dbReference type="EMBL" id="TQM93539.1"/>
    </source>
</evidence>